<sequence length="1537" mass="172091">MKPWNRIRYKTCDGCRRRRVQTYCSSRVRSSRGRDKVSPAPRSGRKRRNPPPLRPKAGGQRTADPDRAREALDQALCFLCDELETRATASDAFPPEISFSHIRAAVARYEDQISAAAERGVCCSCGKFVPITDIYRAENGNPMLQPLEGALDNCGRHRSTWDVCSSCYAALNRETIPKFSANNLVNVTLCQHYPSPLEGLTLAEEYLIAKCHPLRVILKLRPGGHSSPVNYHALRGHFIVIPQDPEPLLQILPSPDLRLHNLIRVFWLGGRPPADADLNQFLLIQKVKVLAALQYLVQHNYKWSNDFIPSELRDNIICLGESDHHEREGYTVNLQAGNYENDLQAAQDEGFNNSDNGGPLMTGSVSTDINGERQDPNIRTLDTLVPAISYTVRGQTTLVNHWTDSRYFTAAFPTLFPTGTGGHLDQHAVPVSLEAFAKWALSHHSRRFARHRTFIYLLYDVLQLQKSSLGNALLIKRQHWRSAADDIASLTVDQLQDAAKTNIETIGMQVPGSFAQKLRMRAEIRGLIIRILGDTFAAANAAIREATATSNPAVLDGLLATNTGRIGILGDLSNHFAVTLVSPTLRDRLLKDDQFSARMIRYLESTIMQGVDESIPLDPEELESDDDYHLKLSHDSNSVAGRKQLHSRNHLSTCFKYRQTGSGKNTYRFGMPRDLVPTSRVDEFGLIHLARNHGWINPWNPAIASCWQMVAKAALLKQSIERAKVTEPPTATDVRLREKGMDNFALRCFNTLSHDREISGVQLRRYVRVIVQPSSPAGANSSGPMPMEEEPCAYEAGDTAPVSIFDNYKWRGPHLAPLALFEYCMLVRAMYIREAIAEDVEYDPNHPRCATHVQRLARTPSQVATVAFNGQLTEFQAAEDSVPGGHPKTAAIVNDMAEILLGLFVPWDNLLSLFRRYATTRDACAQVWAAVEPTLPPHNRCFAANIELLRKSKEDCEIDSKLWKSADHAGHSLDPDADDVEPVYFGSDIEEEEEFFYARDESFSAETLIAAYHSITKAWDREALMTGRRIPALARGTTRTQGLLMQNLRPLIISNIPAYESSSLRFLPSSTLHGWESRLKSLAKFGEKGIMTPAATGSGFEFDDFNLEIGNGIIHPVLTGLDMIPAVADRQYQVGEKPTGASLASILIVERVLSEALAWGDRAYDTSKRQQTLLYGIVAGMDLIRRKDEVILMAPTGAAADNIGGNTYHTIVDLSTLSVVDNHCKIARSLDRASTDFFGGLPIVILMGDFFQFPPVRGPALWKEPRTGNNEDENGRLIWHQAATLTEDDLDLLNSKVITSLAAPQLEEYDHRRQAELSSTLGESTMNLRLRADNLLQLPDQGTKIPFPRLFLYTLNMPAVILTNACTPEFFQIDDLYVMYTRPPACIIFRHDKSKACEFEGLESSVTPVFPLEQSITLKGYSMRRKQVPICPAFCLTDYKVQGSTLTAAILDIRDDPTIRGQDRHRKFCSTYVQLSRLRSSEGLHLLQKIDMKDLQFGPDPRLLTEMQRLQELEKETIAIWLEDSRRTYLSQLLSRP</sequence>
<evidence type="ECO:0000256" key="1">
    <source>
        <dbReference type="SAM" id="MobiDB-lite"/>
    </source>
</evidence>
<proteinExistence type="predicted"/>
<evidence type="ECO:0000259" key="2">
    <source>
        <dbReference type="Pfam" id="PF20209"/>
    </source>
</evidence>
<dbReference type="EMBL" id="JAGMUV010000028">
    <property type="protein sequence ID" value="KAH7117331.1"/>
    <property type="molecule type" value="Genomic_DNA"/>
</dbReference>
<dbReference type="OrthoDB" id="5210233at2759"/>
<evidence type="ECO:0000313" key="4">
    <source>
        <dbReference type="Proteomes" id="UP000738349"/>
    </source>
</evidence>
<keyword evidence="4" id="KW-1185">Reference proteome</keyword>
<feature type="region of interest" description="Disordered" evidence="1">
    <location>
        <begin position="24"/>
        <end position="66"/>
    </location>
</feature>
<protein>
    <recommendedName>
        <fullName evidence="2">DUF6570 domain-containing protein</fullName>
    </recommendedName>
</protein>
<dbReference type="InterPro" id="IPR046700">
    <property type="entry name" value="DUF6570"/>
</dbReference>
<organism evidence="3 4">
    <name type="scientific">Dactylonectria macrodidyma</name>
    <dbReference type="NCBI Taxonomy" id="307937"/>
    <lineage>
        <taxon>Eukaryota</taxon>
        <taxon>Fungi</taxon>
        <taxon>Dikarya</taxon>
        <taxon>Ascomycota</taxon>
        <taxon>Pezizomycotina</taxon>
        <taxon>Sordariomycetes</taxon>
        <taxon>Hypocreomycetidae</taxon>
        <taxon>Hypocreales</taxon>
        <taxon>Nectriaceae</taxon>
        <taxon>Dactylonectria</taxon>
    </lineage>
</organism>
<accession>A0A9P9IE18</accession>
<reference evidence="3" key="1">
    <citation type="journal article" date="2021" name="Nat. Commun.">
        <title>Genetic determinants of endophytism in the Arabidopsis root mycobiome.</title>
        <authorList>
            <person name="Mesny F."/>
            <person name="Miyauchi S."/>
            <person name="Thiergart T."/>
            <person name="Pickel B."/>
            <person name="Atanasova L."/>
            <person name="Karlsson M."/>
            <person name="Huettel B."/>
            <person name="Barry K.W."/>
            <person name="Haridas S."/>
            <person name="Chen C."/>
            <person name="Bauer D."/>
            <person name="Andreopoulos W."/>
            <person name="Pangilinan J."/>
            <person name="LaButti K."/>
            <person name="Riley R."/>
            <person name="Lipzen A."/>
            <person name="Clum A."/>
            <person name="Drula E."/>
            <person name="Henrissat B."/>
            <person name="Kohler A."/>
            <person name="Grigoriev I.V."/>
            <person name="Martin F.M."/>
            <person name="Hacquard S."/>
        </authorList>
    </citation>
    <scope>NUCLEOTIDE SEQUENCE</scope>
    <source>
        <strain evidence="3">MPI-CAGE-AT-0147</strain>
    </source>
</reference>
<evidence type="ECO:0000313" key="3">
    <source>
        <dbReference type="EMBL" id="KAH7117331.1"/>
    </source>
</evidence>
<dbReference type="Proteomes" id="UP000738349">
    <property type="component" value="Unassembled WGS sequence"/>
</dbReference>
<dbReference type="Pfam" id="PF20209">
    <property type="entry name" value="DUF6570"/>
    <property type="match status" value="1"/>
</dbReference>
<feature type="domain" description="DUF6570" evidence="2">
    <location>
        <begin position="174"/>
        <end position="302"/>
    </location>
</feature>
<comment type="caution">
    <text evidence="3">The sequence shown here is derived from an EMBL/GenBank/DDBJ whole genome shotgun (WGS) entry which is preliminary data.</text>
</comment>
<gene>
    <name evidence="3" type="ORF">EDB81DRAFT_873215</name>
</gene>
<name>A0A9P9IE18_9HYPO</name>